<keyword evidence="11" id="KW-1185">Reference proteome</keyword>
<evidence type="ECO:0000313" key="11">
    <source>
        <dbReference type="Proteomes" id="UP000295632"/>
    </source>
</evidence>
<dbReference type="RefSeq" id="WP_166639320.1">
    <property type="nucleotide sequence ID" value="NZ_SNYJ01000012.1"/>
</dbReference>
<keyword evidence="6" id="KW-0175">Coiled coil</keyword>
<feature type="transmembrane region" description="Helical" evidence="7">
    <location>
        <begin position="103"/>
        <end position="122"/>
    </location>
</feature>
<dbReference type="EC" id="2.7.13.3" evidence="2"/>
<dbReference type="InterPro" id="IPR011712">
    <property type="entry name" value="Sig_transdc_His_kin_sub3_dim/P"/>
</dbReference>
<dbReference type="InterPro" id="IPR050482">
    <property type="entry name" value="Sensor_HK_TwoCompSys"/>
</dbReference>
<feature type="transmembrane region" description="Helical" evidence="7">
    <location>
        <begin position="39"/>
        <end position="57"/>
    </location>
</feature>
<keyword evidence="3" id="KW-0808">Transferase</keyword>
<dbReference type="GO" id="GO:0016020">
    <property type="term" value="C:membrane"/>
    <property type="evidence" value="ECO:0007669"/>
    <property type="project" value="InterPro"/>
</dbReference>
<evidence type="ECO:0000259" key="9">
    <source>
        <dbReference type="Pfam" id="PF07730"/>
    </source>
</evidence>
<dbReference type="Gene3D" id="1.20.5.1930">
    <property type="match status" value="1"/>
</dbReference>
<evidence type="ECO:0000256" key="1">
    <source>
        <dbReference type="ARBA" id="ARBA00000085"/>
    </source>
</evidence>
<dbReference type="GO" id="GO:0000155">
    <property type="term" value="F:phosphorelay sensor kinase activity"/>
    <property type="evidence" value="ECO:0007669"/>
    <property type="project" value="InterPro"/>
</dbReference>
<evidence type="ECO:0000256" key="4">
    <source>
        <dbReference type="ARBA" id="ARBA00022777"/>
    </source>
</evidence>
<sequence length="368" mass="42224">MPWKLYPRDQMNHLLFFDLVVCLFLAFQIFYYPSPYHPLLKIASYLLLLISFYTMLWQRDWRLVLGGIGFLGVLAAYSIGPNPFFLNYAFVPADLFGRTRKKWVTVSGIVFILLTHMIVFQFNEGNPFGFIDSFHLPVLILQMIYPVLIFSRRQAKQLKRELTDVTEENRRLIQEQERQRIARDLHDTLGQTMTIIKMKSELSTRYIDKNPEKAKAELADVIQASRSGLTQLRELVASMTYVSLPKEFDSGQELLHTAGIQLYLKHPFPITPKLHPVTETMLALSLRESLTNVIKHSQATSCRVTIVDHSEAISMTIMDNGRGQTEASMTSGTGLLSIRERMTLISGTVHYETKPTGFMLRVTVPKME</sequence>
<feature type="domain" description="Histidine kinase/HSP90-like ATPase" evidence="8">
    <location>
        <begin position="282"/>
        <end position="365"/>
    </location>
</feature>
<dbReference type="PANTHER" id="PTHR24421">
    <property type="entry name" value="NITRATE/NITRITE SENSOR PROTEIN NARX-RELATED"/>
    <property type="match status" value="1"/>
</dbReference>
<keyword evidence="7" id="KW-0472">Membrane</keyword>
<evidence type="ECO:0000256" key="5">
    <source>
        <dbReference type="ARBA" id="ARBA00023012"/>
    </source>
</evidence>
<evidence type="ECO:0000256" key="2">
    <source>
        <dbReference type="ARBA" id="ARBA00012438"/>
    </source>
</evidence>
<reference evidence="10 11" key="1">
    <citation type="submission" date="2019-03" db="EMBL/GenBank/DDBJ databases">
        <title>Genomic Encyclopedia of Type Strains, Phase IV (KMG-IV): sequencing the most valuable type-strain genomes for metagenomic binning, comparative biology and taxonomic classification.</title>
        <authorList>
            <person name="Goeker M."/>
        </authorList>
    </citation>
    <scope>NUCLEOTIDE SEQUENCE [LARGE SCALE GENOMIC DNA]</scope>
    <source>
        <strain evidence="10 11">DSM 28697</strain>
    </source>
</reference>
<feature type="transmembrane region" description="Helical" evidence="7">
    <location>
        <begin position="12"/>
        <end position="32"/>
    </location>
</feature>
<name>A0A4R6TZD5_9BACI</name>
<evidence type="ECO:0000256" key="7">
    <source>
        <dbReference type="SAM" id="Phobius"/>
    </source>
</evidence>
<protein>
    <recommendedName>
        <fullName evidence="2">histidine kinase</fullName>
        <ecNumber evidence="2">2.7.13.3</ecNumber>
    </recommendedName>
</protein>
<dbReference type="InterPro" id="IPR036890">
    <property type="entry name" value="HATPase_C_sf"/>
</dbReference>
<comment type="catalytic activity">
    <reaction evidence="1">
        <text>ATP + protein L-histidine = ADP + protein N-phospho-L-histidine.</text>
        <dbReference type="EC" id="2.7.13.3"/>
    </reaction>
</comment>
<dbReference type="Gene3D" id="3.30.565.10">
    <property type="entry name" value="Histidine kinase-like ATPase, C-terminal domain"/>
    <property type="match status" value="1"/>
</dbReference>
<dbReference type="AlphaFoldDB" id="A0A4R6TZD5"/>
<feature type="domain" description="Signal transduction histidine kinase subgroup 3 dimerisation and phosphoacceptor" evidence="9">
    <location>
        <begin position="177"/>
        <end position="239"/>
    </location>
</feature>
<dbReference type="GO" id="GO:0046983">
    <property type="term" value="F:protein dimerization activity"/>
    <property type="evidence" value="ECO:0007669"/>
    <property type="project" value="InterPro"/>
</dbReference>
<accession>A0A4R6TZD5</accession>
<evidence type="ECO:0000256" key="6">
    <source>
        <dbReference type="SAM" id="Coils"/>
    </source>
</evidence>
<evidence type="ECO:0000259" key="8">
    <source>
        <dbReference type="Pfam" id="PF02518"/>
    </source>
</evidence>
<dbReference type="EMBL" id="SNYJ01000012">
    <property type="protein sequence ID" value="TDQ37713.1"/>
    <property type="molecule type" value="Genomic_DNA"/>
</dbReference>
<evidence type="ECO:0000313" key="10">
    <source>
        <dbReference type="EMBL" id="TDQ37713.1"/>
    </source>
</evidence>
<dbReference type="Pfam" id="PF07730">
    <property type="entry name" value="HisKA_3"/>
    <property type="match status" value="1"/>
</dbReference>
<comment type="caution">
    <text evidence="10">The sequence shown here is derived from an EMBL/GenBank/DDBJ whole genome shotgun (WGS) entry which is preliminary data.</text>
</comment>
<keyword evidence="4 10" id="KW-0418">Kinase</keyword>
<dbReference type="SUPFAM" id="SSF55874">
    <property type="entry name" value="ATPase domain of HSP90 chaperone/DNA topoisomerase II/histidine kinase"/>
    <property type="match status" value="1"/>
</dbReference>
<keyword evidence="5" id="KW-0902">Two-component regulatory system</keyword>
<dbReference type="Pfam" id="PF02518">
    <property type="entry name" value="HATPase_c"/>
    <property type="match status" value="1"/>
</dbReference>
<dbReference type="Proteomes" id="UP000295632">
    <property type="component" value="Unassembled WGS sequence"/>
</dbReference>
<organism evidence="10 11">
    <name type="scientific">Aureibacillus halotolerans</name>
    <dbReference type="NCBI Taxonomy" id="1508390"/>
    <lineage>
        <taxon>Bacteria</taxon>
        <taxon>Bacillati</taxon>
        <taxon>Bacillota</taxon>
        <taxon>Bacilli</taxon>
        <taxon>Bacillales</taxon>
        <taxon>Bacillaceae</taxon>
        <taxon>Aureibacillus</taxon>
    </lineage>
</organism>
<dbReference type="CDD" id="cd16917">
    <property type="entry name" value="HATPase_UhpB-NarQ-NarX-like"/>
    <property type="match status" value="1"/>
</dbReference>
<dbReference type="InterPro" id="IPR003594">
    <property type="entry name" value="HATPase_dom"/>
</dbReference>
<evidence type="ECO:0000256" key="3">
    <source>
        <dbReference type="ARBA" id="ARBA00022679"/>
    </source>
</evidence>
<dbReference type="PANTHER" id="PTHR24421:SF63">
    <property type="entry name" value="SENSOR HISTIDINE KINASE DESK"/>
    <property type="match status" value="1"/>
</dbReference>
<feature type="transmembrane region" description="Helical" evidence="7">
    <location>
        <begin position="63"/>
        <end position="91"/>
    </location>
</feature>
<keyword evidence="7" id="KW-0812">Transmembrane</keyword>
<keyword evidence="7" id="KW-1133">Transmembrane helix</keyword>
<feature type="coiled-coil region" evidence="6">
    <location>
        <begin position="148"/>
        <end position="175"/>
    </location>
</feature>
<feature type="transmembrane region" description="Helical" evidence="7">
    <location>
        <begin position="134"/>
        <end position="151"/>
    </location>
</feature>
<proteinExistence type="predicted"/>
<gene>
    <name evidence="10" type="ORF">EV213_11273</name>
</gene>